<evidence type="ECO:0000313" key="2">
    <source>
        <dbReference type="Proteomes" id="UP000762676"/>
    </source>
</evidence>
<proteinExistence type="predicted"/>
<dbReference type="InterPro" id="IPR042465">
    <property type="entry name" value="XXLT1"/>
</dbReference>
<accession>A0AAV4EFF1</accession>
<dbReference type="PANTHER" id="PTHR46612:SF1">
    <property type="entry name" value="XYLOSIDE XYLOSYLTRANSFERASE 1"/>
    <property type="match status" value="1"/>
</dbReference>
<sequence>MFIFHKAEPHGTLQNNFHRCVESLFEKTLKPFAEITVHVIGDFQSFLLAKEVFKDLKLNDLVKLKSYNHQALEERARPLLNPLLRSLGISNHRFSDPLFFISTVLHRLLPRNISKLIMLDVDLVFKSDIAGLLSLFDKFSSDQMIGIARENQPVYRHVFHDYRKNNPGAKIGEPPPDGITGVNSGVLLLDLDKLRCSDAYNSMFLPSYVPNLVNKYSIMANLGDQDFYTLIQLEQPELLYLLPCGWNRQLCQFWRMDEFKEVFDLFYACQGPVHLFHGNCKSNLTSLR</sequence>
<dbReference type="InterPro" id="IPR002495">
    <property type="entry name" value="Glyco_trans_8"/>
</dbReference>
<dbReference type="AlphaFoldDB" id="A0AAV4EFF1"/>
<organism evidence="1 2">
    <name type="scientific">Elysia marginata</name>
    <dbReference type="NCBI Taxonomy" id="1093978"/>
    <lineage>
        <taxon>Eukaryota</taxon>
        <taxon>Metazoa</taxon>
        <taxon>Spiralia</taxon>
        <taxon>Lophotrochozoa</taxon>
        <taxon>Mollusca</taxon>
        <taxon>Gastropoda</taxon>
        <taxon>Heterobranchia</taxon>
        <taxon>Euthyneura</taxon>
        <taxon>Panpulmonata</taxon>
        <taxon>Sacoglossa</taxon>
        <taxon>Placobranchoidea</taxon>
        <taxon>Plakobranchidae</taxon>
        <taxon>Elysia</taxon>
    </lineage>
</organism>
<dbReference type="InterPro" id="IPR029044">
    <property type="entry name" value="Nucleotide-diphossugar_trans"/>
</dbReference>
<dbReference type="SUPFAM" id="SSF53448">
    <property type="entry name" value="Nucleotide-diphospho-sugar transferases"/>
    <property type="match status" value="1"/>
</dbReference>
<comment type="caution">
    <text evidence="1">The sequence shown here is derived from an EMBL/GenBank/DDBJ whole genome shotgun (WGS) entry which is preliminary data.</text>
</comment>
<dbReference type="Proteomes" id="UP000762676">
    <property type="component" value="Unassembled WGS sequence"/>
</dbReference>
<dbReference type="PANTHER" id="PTHR46612">
    <property type="entry name" value="XYLOSIDE XYLOSYLTRANSFERASE 1"/>
    <property type="match status" value="1"/>
</dbReference>
<reference evidence="1 2" key="1">
    <citation type="journal article" date="2021" name="Elife">
        <title>Chloroplast acquisition without the gene transfer in kleptoplastic sea slugs, Plakobranchus ocellatus.</title>
        <authorList>
            <person name="Maeda T."/>
            <person name="Takahashi S."/>
            <person name="Yoshida T."/>
            <person name="Shimamura S."/>
            <person name="Takaki Y."/>
            <person name="Nagai Y."/>
            <person name="Toyoda A."/>
            <person name="Suzuki Y."/>
            <person name="Arimoto A."/>
            <person name="Ishii H."/>
            <person name="Satoh N."/>
            <person name="Nishiyama T."/>
            <person name="Hasebe M."/>
            <person name="Maruyama T."/>
            <person name="Minagawa J."/>
            <person name="Obokata J."/>
            <person name="Shigenobu S."/>
        </authorList>
    </citation>
    <scope>NUCLEOTIDE SEQUENCE [LARGE SCALE GENOMIC DNA]</scope>
</reference>
<name>A0AAV4EFF1_9GAST</name>
<dbReference type="GO" id="GO:0016266">
    <property type="term" value="P:protein O-linked glycosylation via N-acetyl-galactosamine"/>
    <property type="evidence" value="ECO:0007669"/>
    <property type="project" value="TreeGrafter"/>
</dbReference>
<protein>
    <submittedName>
        <fullName evidence="1">Xyloside xylosyltransferase 1-like</fullName>
    </submittedName>
</protein>
<dbReference type="Pfam" id="PF01501">
    <property type="entry name" value="Glyco_transf_8"/>
    <property type="match status" value="1"/>
</dbReference>
<gene>
    <name evidence="1" type="ORF">ElyMa_003505800</name>
</gene>
<dbReference type="Gene3D" id="3.90.550.10">
    <property type="entry name" value="Spore Coat Polysaccharide Biosynthesis Protein SpsA, Chain A"/>
    <property type="match status" value="1"/>
</dbReference>
<evidence type="ECO:0000313" key="1">
    <source>
        <dbReference type="EMBL" id="GFR59440.1"/>
    </source>
</evidence>
<dbReference type="EMBL" id="BMAT01007186">
    <property type="protein sequence ID" value="GFR59440.1"/>
    <property type="molecule type" value="Genomic_DNA"/>
</dbReference>
<keyword evidence="2" id="KW-1185">Reference proteome</keyword>
<dbReference type="GO" id="GO:0005789">
    <property type="term" value="C:endoplasmic reticulum membrane"/>
    <property type="evidence" value="ECO:0007669"/>
    <property type="project" value="TreeGrafter"/>
</dbReference>
<dbReference type="GO" id="GO:0140560">
    <property type="term" value="F:xylosyl alpha-1,3-xylosyltransferase activity"/>
    <property type="evidence" value="ECO:0007669"/>
    <property type="project" value="TreeGrafter"/>
</dbReference>